<reference evidence="2" key="1">
    <citation type="submission" date="2019-07" db="EMBL/GenBank/DDBJ databases">
        <title>Annotation for the trematode Paragonimus miyazaki's.</title>
        <authorList>
            <person name="Choi Y.-J."/>
        </authorList>
    </citation>
    <scope>NUCLEOTIDE SEQUENCE</scope>
    <source>
        <strain evidence="2">Japan</strain>
    </source>
</reference>
<protein>
    <recommendedName>
        <fullName evidence="4">Saposin B-type domain-containing protein</fullName>
    </recommendedName>
</protein>
<comment type="caution">
    <text evidence="2">The sequence shown here is derived from an EMBL/GenBank/DDBJ whole genome shotgun (WGS) entry which is preliminary data.</text>
</comment>
<sequence>MTVVILLLCWFSAVSVTAAPKLDERGGAICSTCETIANLLKDELLNDKARSIVKNSIIEMCQKIPAEEISQGAIKLCDKSQRTTSSVTGNMPPELVSLKHTAV</sequence>
<dbReference type="AlphaFoldDB" id="A0A8S9Y8E9"/>
<dbReference type="EMBL" id="JTDE01022288">
    <property type="protein sequence ID" value="KAF7231832.1"/>
    <property type="molecule type" value="Genomic_DNA"/>
</dbReference>
<feature type="signal peptide" evidence="1">
    <location>
        <begin position="1"/>
        <end position="18"/>
    </location>
</feature>
<evidence type="ECO:0000313" key="3">
    <source>
        <dbReference type="Proteomes" id="UP000822476"/>
    </source>
</evidence>
<keyword evidence="3" id="KW-1185">Reference proteome</keyword>
<accession>A0A8S9Y8E9</accession>
<dbReference type="Proteomes" id="UP000822476">
    <property type="component" value="Unassembled WGS sequence"/>
</dbReference>
<evidence type="ECO:0000313" key="2">
    <source>
        <dbReference type="EMBL" id="KAF7231832.1"/>
    </source>
</evidence>
<proteinExistence type="predicted"/>
<dbReference type="SUPFAM" id="SSF47862">
    <property type="entry name" value="Saposin"/>
    <property type="match status" value="1"/>
</dbReference>
<dbReference type="OrthoDB" id="6255332at2759"/>
<gene>
    <name evidence="2" type="ORF">EG68_12448</name>
</gene>
<feature type="chain" id="PRO_5035854703" description="Saposin B-type domain-containing protein" evidence="1">
    <location>
        <begin position="19"/>
        <end position="103"/>
    </location>
</feature>
<dbReference type="InterPro" id="IPR011001">
    <property type="entry name" value="Saposin-like"/>
</dbReference>
<evidence type="ECO:0008006" key="4">
    <source>
        <dbReference type="Google" id="ProtNLM"/>
    </source>
</evidence>
<keyword evidence="1" id="KW-0732">Signal</keyword>
<evidence type="ECO:0000256" key="1">
    <source>
        <dbReference type="SAM" id="SignalP"/>
    </source>
</evidence>
<organism evidence="2 3">
    <name type="scientific">Paragonimus skrjabini miyazakii</name>
    <dbReference type="NCBI Taxonomy" id="59628"/>
    <lineage>
        <taxon>Eukaryota</taxon>
        <taxon>Metazoa</taxon>
        <taxon>Spiralia</taxon>
        <taxon>Lophotrochozoa</taxon>
        <taxon>Platyhelminthes</taxon>
        <taxon>Trematoda</taxon>
        <taxon>Digenea</taxon>
        <taxon>Plagiorchiida</taxon>
        <taxon>Troglotremata</taxon>
        <taxon>Troglotrematidae</taxon>
        <taxon>Paragonimus</taxon>
    </lineage>
</organism>
<name>A0A8S9Y8E9_9TREM</name>